<feature type="region of interest" description="Disordered" evidence="1">
    <location>
        <begin position="128"/>
        <end position="171"/>
    </location>
</feature>
<feature type="signal peptide" evidence="2">
    <location>
        <begin position="1"/>
        <end position="19"/>
    </location>
</feature>
<evidence type="ECO:0000256" key="1">
    <source>
        <dbReference type="SAM" id="MobiDB-lite"/>
    </source>
</evidence>
<organism evidence="3 4">
    <name type="scientific">Malus domestica</name>
    <name type="common">Apple</name>
    <name type="synonym">Pyrus malus</name>
    <dbReference type="NCBI Taxonomy" id="3750"/>
    <lineage>
        <taxon>Eukaryota</taxon>
        <taxon>Viridiplantae</taxon>
        <taxon>Streptophyta</taxon>
        <taxon>Embryophyta</taxon>
        <taxon>Tracheophyta</taxon>
        <taxon>Spermatophyta</taxon>
        <taxon>Magnoliopsida</taxon>
        <taxon>eudicotyledons</taxon>
        <taxon>Gunneridae</taxon>
        <taxon>Pentapetalae</taxon>
        <taxon>rosids</taxon>
        <taxon>fabids</taxon>
        <taxon>Rosales</taxon>
        <taxon>Rosaceae</taxon>
        <taxon>Amygdaloideae</taxon>
        <taxon>Maleae</taxon>
        <taxon>Malus</taxon>
    </lineage>
</organism>
<feature type="chain" id="PRO_5019735826" evidence="2">
    <location>
        <begin position="20"/>
        <end position="171"/>
    </location>
</feature>
<comment type="caution">
    <text evidence="3">The sequence shown here is derived from an EMBL/GenBank/DDBJ whole genome shotgun (WGS) entry which is preliminary data.</text>
</comment>
<keyword evidence="4" id="KW-1185">Reference proteome</keyword>
<sequence>MSPIVLMLLLCLSMHACNGQLLGFLPTESGYRAYHSVEDVGNVLRRSETSMSSTRPSISVEFQSKEVEVKDAETVPTLESIPNDDGSRKQGHVNFGPTSGQDIFTFSQIHQKKSIKVKGLERQTRTLLGSATLHDQMEEDKDPKGNEATEDVGVMDYAQPHRKPPIHNEKS</sequence>
<proteinExistence type="predicted"/>
<dbReference type="InterPro" id="IPR053313">
    <property type="entry name" value="RGF"/>
</dbReference>
<keyword evidence="2" id="KW-0732">Signal</keyword>
<dbReference type="PANTHER" id="PTHR34961:SF7">
    <property type="entry name" value="TRANSMEMBRANE PROTEIN"/>
    <property type="match status" value="1"/>
</dbReference>
<protein>
    <submittedName>
        <fullName evidence="3">Uncharacterized protein</fullName>
    </submittedName>
</protein>
<evidence type="ECO:0000256" key="2">
    <source>
        <dbReference type="SAM" id="SignalP"/>
    </source>
</evidence>
<reference evidence="3 4" key="1">
    <citation type="submission" date="2018-10" db="EMBL/GenBank/DDBJ databases">
        <title>A high-quality apple genome assembly.</title>
        <authorList>
            <person name="Hu J."/>
        </authorList>
    </citation>
    <scope>NUCLEOTIDE SEQUENCE [LARGE SCALE GENOMIC DNA]</scope>
    <source>
        <strain evidence="4">cv. HFTH1</strain>
        <tissue evidence="3">Young leaf</tissue>
    </source>
</reference>
<dbReference type="EMBL" id="RDQH01000330">
    <property type="protein sequence ID" value="RXI01179.1"/>
    <property type="molecule type" value="Genomic_DNA"/>
</dbReference>
<dbReference type="PANTHER" id="PTHR34961">
    <property type="entry name" value="TRANSMEMBRANE PROTEIN"/>
    <property type="match status" value="1"/>
</dbReference>
<evidence type="ECO:0000313" key="4">
    <source>
        <dbReference type="Proteomes" id="UP000290289"/>
    </source>
</evidence>
<name>A0A498JZ57_MALDO</name>
<dbReference type="Proteomes" id="UP000290289">
    <property type="component" value="Chromosome 4"/>
</dbReference>
<accession>A0A498JZ57</accession>
<dbReference type="AlphaFoldDB" id="A0A498JZ57"/>
<gene>
    <name evidence="3" type="ORF">DVH24_001413</name>
</gene>
<evidence type="ECO:0000313" key="3">
    <source>
        <dbReference type="EMBL" id="RXI01179.1"/>
    </source>
</evidence>